<dbReference type="GO" id="GO:0016787">
    <property type="term" value="F:hydrolase activity"/>
    <property type="evidence" value="ECO:0007669"/>
    <property type="project" value="UniProtKB-KW"/>
</dbReference>
<keyword evidence="3" id="KW-1185">Reference proteome</keyword>
<protein>
    <submittedName>
        <fullName evidence="2">Alpha/beta hydrolase family protein</fullName>
    </submittedName>
</protein>
<sequence>MFEGFSLETVDVGLGPLRVRIGGEGPAVLLLHGHPRTHLTWSKVADLLSPDYTVVCPDLPGFGRSYQPVDAADSKNSSKRAKAEALVELMRRLEHENFVVVGHDRGSLTAFRMAMDHPDCVRKLVVADGIPIIEHLERANWQFARDWYHWFFFAQPAKPERAILADPLAWYDKLSPALMGRLAYDDLIEVIHDPHVIHGMIEDYRAGLSVDHLHDRADRDAGRKVTCPMLCLWSLRDDMEQIYGDPVAIWRNWADDVCGFGIDSGHHVAEENPEALSAAIREFLEADGA</sequence>
<evidence type="ECO:0000313" key="2">
    <source>
        <dbReference type="EMBL" id="ANL88718.1"/>
    </source>
</evidence>
<dbReference type="PANTHER" id="PTHR43798">
    <property type="entry name" value="MONOACYLGLYCEROL LIPASE"/>
    <property type="match status" value="1"/>
</dbReference>
<dbReference type="InterPro" id="IPR000073">
    <property type="entry name" value="AB_hydrolase_1"/>
</dbReference>
<dbReference type="Gene3D" id="3.40.50.1820">
    <property type="entry name" value="alpha/beta hydrolase"/>
    <property type="match status" value="1"/>
</dbReference>
<keyword evidence="2" id="KW-0614">Plasmid</keyword>
<dbReference type="RefSeq" id="WP_064826424.1">
    <property type="nucleotide sequence ID" value="NZ_CP013546.1"/>
</dbReference>
<dbReference type="InterPro" id="IPR050266">
    <property type="entry name" value="AB_hydrolase_sf"/>
</dbReference>
<dbReference type="InterPro" id="IPR029058">
    <property type="entry name" value="AB_hydrolase_fold"/>
</dbReference>
<feature type="domain" description="AB hydrolase-1" evidence="1">
    <location>
        <begin position="26"/>
        <end position="206"/>
    </location>
</feature>
<evidence type="ECO:0000313" key="3">
    <source>
        <dbReference type="Proteomes" id="UP000078551"/>
    </source>
</evidence>
<name>A0ABN4QTB4_9HYPH</name>
<organism evidence="2 3">
    <name type="scientific">Rhizobium phaseoli</name>
    <dbReference type="NCBI Taxonomy" id="396"/>
    <lineage>
        <taxon>Bacteria</taxon>
        <taxon>Pseudomonadati</taxon>
        <taxon>Pseudomonadota</taxon>
        <taxon>Alphaproteobacteria</taxon>
        <taxon>Hyphomicrobiales</taxon>
        <taxon>Rhizobiaceae</taxon>
        <taxon>Rhizobium/Agrobacterium group</taxon>
        <taxon>Rhizobium</taxon>
    </lineage>
</organism>
<dbReference type="SUPFAM" id="SSF53474">
    <property type="entry name" value="alpha/beta-Hydrolases"/>
    <property type="match status" value="1"/>
</dbReference>
<dbReference type="Proteomes" id="UP000078551">
    <property type="component" value="Plasmid pRphaN771e"/>
</dbReference>
<evidence type="ECO:0000259" key="1">
    <source>
        <dbReference type="Pfam" id="PF00561"/>
    </source>
</evidence>
<dbReference type="PRINTS" id="PR00111">
    <property type="entry name" value="ABHYDROLASE"/>
</dbReference>
<geneLocation type="plasmid" evidence="2 3">
    <name>pRphaN771e</name>
</geneLocation>
<dbReference type="EMBL" id="CP013573">
    <property type="protein sequence ID" value="ANL88718.1"/>
    <property type="molecule type" value="Genomic_DNA"/>
</dbReference>
<dbReference type="Pfam" id="PF00561">
    <property type="entry name" value="Abhydrolase_1"/>
    <property type="match status" value="1"/>
</dbReference>
<proteinExistence type="predicted"/>
<reference evidence="2 3" key="1">
    <citation type="submission" date="2015-11" db="EMBL/GenBank/DDBJ databases">
        <title>The limits of bacterial species coexistence and the symbiotic plasmid transference in sympatric Rhizobium populations.</title>
        <authorList>
            <person name="Perez-Carrascal O.M."/>
            <person name="VanInsberghe D."/>
            <person name="Juarez S."/>
            <person name="Polz M.F."/>
            <person name="Vinuesa P."/>
            <person name="Gonzalez V."/>
        </authorList>
    </citation>
    <scope>NUCLEOTIDE SEQUENCE [LARGE SCALE GENOMIC DNA]</scope>
    <source>
        <strain evidence="2 3">N771</strain>
        <plasmid evidence="2 3">pRphaN771e</plasmid>
    </source>
</reference>
<keyword evidence="2" id="KW-0378">Hydrolase</keyword>
<gene>
    <name evidence="2" type="ORF">AMC81_PE00472</name>
</gene>
<accession>A0ABN4QTB4</accession>